<evidence type="ECO:0000313" key="3">
    <source>
        <dbReference type="EMBL" id="KAF7377537.1"/>
    </source>
</evidence>
<keyword evidence="4" id="KW-1185">Reference proteome</keyword>
<keyword evidence="1" id="KW-0677">Repeat</keyword>
<dbReference type="Pfam" id="PF24883">
    <property type="entry name" value="NPHP3_N"/>
    <property type="match status" value="1"/>
</dbReference>
<accession>A0A8H6ZGV4</accession>
<dbReference type="Proteomes" id="UP000623467">
    <property type="component" value="Unassembled WGS sequence"/>
</dbReference>
<dbReference type="OrthoDB" id="5967843at2759"/>
<sequence>MFKDLLEWSSKTDSNNSVLWLYGPAGAGKSAIAQSFCQKLEAENCLGAIAYQLALSLPAWKRTISETVEDDPSIIDREPSTQLQKLIIDPCRQTIRSRPFVIVIDGLDECDGKEIQQEILRSIGSAIHEGPLSLRFFIASRPEPHIHEIFTDALQGTYRAVNINQSFDDVRAYLLDQFARIHREHQATMATVPFPWPSPEVVESMVQKSSGYFIYASTAIKFIDDKNSRPTERLELILGTKEADDESPFAALDQLYTQILSQAHAQPRLLRILNVVVAKLKLTLGQIEQLLGLEQGDVQLTLRGLQSVLSMEDPLGTPGSDYTSLIIFHHASFYDFLQNPRRAGIFCVSSNSYKTDLSCHILKVFSEDCMGTRAEIAWSLNPHRALRRMVSSEPSSDLLSLLHSFNPVWLFRDCDFAGISINAVLDWLRKRQSLPEDLIRVWQGYNTMHHFERAIFNYTTTNSKQVVPDDWGRSRQILLQAPPLLIKILRAAGLIYKYHSKGLLLKIHLLLDVSWNELRIAISPLGSFLDNEKLLATLFAITARFDSIGSDLTYGALRVRERVLRDELPQWMM</sequence>
<dbReference type="PANTHER" id="PTHR10039:SF17">
    <property type="entry name" value="FUNGAL STAND N-TERMINAL GOODBYE DOMAIN-CONTAINING PROTEIN-RELATED"/>
    <property type="match status" value="1"/>
</dbReference>
<evidence type="ECO:0000259" key="2">
    <source>
        <dbReference type="Pfam" id="PF24883"/>
    </source>
</evidence>
<dbReference type="AlphaFoldDB" id="A0A8H6ZGV4"/>
<dbReference type="InterPro" id="IPR056884">
    <property type="entry name" value="NPHP3-like_N"/>
</dbReference>
<feature type="domain" description="Nephrocystin 3-like N-terminal" evidence="2">
    <location>
        <begin position="40"/>
        <end position="141"/>
    </location>
</feature>
<evidence type="ECO:0000256" key="1">
    <source>
        <dbReference type="ARBA" id="ARBA00022737"/>
    </source>
</evidence>
<reference evidence="3" key="1">
    <citation type="submission" date="2020-05" db="EMBL/GenBank/DDBJ databases">
        <title>Mycena genomes resolve the evolution of fungal bioluminescence.</title>
        <authorList>
            <person name="Tsai I.J."/>
        </authorList>
    </citation>
    <scope>NUCLEOTIDE SEQUENCE</scope>
    <source>
        <strain evidence="3">160909Yilan</strain>
    </source>
</reference>
<protein>
    <submittedName>
        <fullName evidence="3">NACHT domain-containing protein</fullName>
    </submittedName>
</protein>
<dbReference type="Gene3D" id="3.40.50.300">
    <property type="entry name" value="P-loop containing nucleotide triphosphate hydrolases"/>
    <property type="match status" value="1"/>
</dbReference>
<comment type="caution">
    <text evidence="3">The sequence shown here is derived from an EMBL/GenBank/DDBJ whole genome shotgun (WGS) entry which is preliminary data.</text>
</comment>
<name>A0A8H6ZGV4_9AGAR</name>
<organism evidence="3 4">
    <name type="scientific">Mycena sanguinolenta</name>
    <dbReference type="NCBI Taxonomy" id="230812"/>
    <lineage>
        <taxon>Eukaryota</taxon>
        <taxon>Fungi</taxon>
        <taxon>Dikarya</taxon>
        <taxon>Basidiomycota</taxon>
        <taxon>Agaricomycotina</taxon>
        <taxon>Agaricomycetes</taxon>
        <taxon>Agaricomycetidae</taxon>
        <taxon>Agaricales</taxon>
        <taxon>Marasmiineae</taxon>
        <taxon>Mycenaceae</taxon>
        <taxon>Mycena</taxon>
    </lineage>
</organism>
<dbReference type="EMBL" id="JACAZH010000001">
    <property type="protein sequence ID" value="KAF7377537.1"/>
    <property type="molecule type" value="Genomic_DNA"/>
</dbReference>
<proteinExistence type="predicted"/>
<gene>
    <name evidence="3" type="ORF">MSAN_00175800</name>
</gene>
<dbReference type="InterPro" id="IPR027417">
    <property type="entry name" value="P-loop_NTPase"/>
</dbReference>
<dbReference type="SUPFAM" id="SSF52540">
    <property type="entry name" value="P-loop containing nucleoside triphosphate hydrolases"/>
    <property type="match status" value="1"/>
</dbReference>
<dbReference type="PANTHER" id="PTHR10039">
    <property type="entry name" value="AMELOGENIN"/>
    <property type="match status" value="1"/>
</dbReference>
<evidence type="ECO:0000313" key="4">
    <source>
        <dbReference type="Proteomes" id="UP000623467"/>
    </source>
</evidence>